<gene>
    <name evidence="14" type="ORF">SAMN05216267_101492</name>
</gene>
<protein>
    <recommendedName>
        <fullName evidence="4">alpha-amylase</fullName>
        <ecNumber evidence="4">3.2.1.1</ecNumber>
    </recommendedName>
    <alternativeName>
        <fullName evidence="10">1,4-alpha-D-glucan glucanohydrolase</fullName>
    </alternativeName>
</protein>
<feature type="transmembrane region" description="Helical" evidence="12">
    <location>
        <begin position="386"/>
        <end position="404"/>
    </location>
</feature>
<feature type="transmembrane region" description="Helical" evidence="12">
    <location>
        <begin position="416"/>
        <end position="438"/>
    </location>
</feature>
<reference evidence="14 15" key="1">
    <citation type="submission" date="2016-10" db="EMBL/GenBank/DDBJ databases">
        <authorList>
            <person name="de Groot N.N."/>
        </authorList>
    </citation>
    <scope>NUCLEOTIDE SEQUENCE [LARGE SCALE GENOMIC DNA]</scope>
    <source>
        <strain evidence="14 15">CGMCC 4.2026</strain>
    </source>
</reference>
<dbReference type="FunFam" id="2.60.40.1120:FF:000002">
    <property type="entry name" value="MFS transporter"/>
    <property type="match status" value="1"/>
</dbReference>
<comment type="similarity">
    <text evidence="3">Belongs to the major facilitator superfamily. TCR/Tet family.</text>
</comment>
<feature type="domain" description="Major facilitator superfamily (MFS) profile" evidence="13">
    <location>
        <begin position="69"/>
        <end position="547"/>
    </location>
</feature>
<dbReference type="GO" id="GO:0005886">
    <property type="term" value="C:plasma membrane"/>
    <property type="evidence" value="ECO:0007669"/>
    <property type="project" value="UniProtKB-SubCell"/>
</dbReference>
<evidence type="ECO:0000256" key="7">
    <source>
        <dbReference type="ARBA" id="ARBA00022692"/>
    </source>
</evidence>
<dbReference type="Pfam" id="PF07690">
    <property type="entry name" value="MFS_1"/>
    <property type="match status" value="1"/>
</dbReference>
<dbReference type="Gene3D" id="1.20.1720.10">
    <property type="entry name" value="Multidrug resistance protein D"/>
    <property type="match status" value="1"/>
</dbReference>
<evidence type="ECO:0000256" key="1">
    <source>
        <dbReference type="ARBA" id="ARBA00000548"/>
    </source>
</evidence>
<dbReference type="PANTHER" id="PTHR23501:SF197">
    <property type="entry name" value="COMD"/>
    <property type="match status" value="1"/>
</dbReference>
<feature type="transmembrane region" description="Helical" evidence="12">
    <location>
        <begin position="104"/>
        <end position="122"/>
    </location>
</feature>
<feature type="compositionally biased region" description="Low complexity" evidence="11">
    <location>
        <begin position="26"/>
        <end position="46"/>
    </location>
</feature>
<dbReference type="Pfam" id="PF13620">
    <property type="entry name" value="CarboxypepD_reg"/>
    <property type="match status" value="3"/>
</dbReference>
<dbReference type="Gene3D" id="1.20.1250.20">
    <property type="entry name" value="MFS general substrate transporter like domains"/>
    <property type="match status" value="1"/>
</dbReference>
<evidence type="ECO:0000256" key="8">
    <source>
        <dbReference type="ARBA" id="ARBA00022989"/>
    </source>
</evidence>
<feature type="transmembrane region" description="Helical" evidence="12">
    <location>
        <begin position="158"/>
        <end position="180"/>
    </location>
</feature>
<keyword evidence="6" id="KW-1003">Cell membrane</keyword>
<dbReference type="InterPro" id="IPR008969">
    <property type="entry name" value="CarboxyPept-like_regulatory"/>
</dbReference>
<feature type="transmembrane region" description="Helical" evidence="12">
    <location>
        <begin position="192"/>
        <end position="213"/>
    </location>
</feature>
<feature type="transmembrane region" description="Helical" evidence="12">
    <location>
        <begin position="134"/>
        <end position="152"/>
    </location>
</feature>
<dbReference type="CDD" id="cd17502">
    <property type="entry name" value="MFS_Azr1_MDR_like"/>
    <property type="match status" value="1"/>
</dbReference>
<dbReference type="GO" id="GO:0022857">
    <property type="term" value="F:transmembrane transporter activity"/>
    <property type="evidence" value="ECO:0007669"/>
    <property type="project" value="InterPro"/>
</dbReference>
<proteinExistence type="inferred from homology"/>
<evidence type="ECO:0000256" key="3">
    <source>
        <dbReference type="ARBA" id="ARBA00007520"/>
    </source>
</evidence>
<dbReference type="RefSeq" id="WP_075016988.1">
    <property type="nucleotide sequence ID" value="NZ_FODD01000014.1"/>
</dbReference>
<dbReference type="FunFam" id="1.20.1720.10:FF:000004">
    <property type="entry name" value="EmrB/QacA family drug resistance transporter"/>
    <property type="match status" value="1"/>
</dbReference>
<evidence type="ECO:0000256" key="6">
    <source>
        <dbReference type="ARBA" id="ARBA00022475"/>
    </source>
</evidence>
<dbReference type="InterPro" id="IPR020846">
    <property type="entry name" value="MFS_dom"/>
</dbReference>
<organism evidence="14 15">
    <name type="scientific">Actinacidiphila rubida</name>
    <dbReference type="NCBI Taxonomy" id="310780"/>
    <lineage>
        <taxon>Bacteria</taxon>
        <taxon>Bacillati</taxon>
        <taxon>Actinomycetota</taxon>
        <taxon>Actinomycetes</taxon>
        <taxon>Kitasatosporales</taxon>
        <taxon>Streptomycetaceae</taxon>
        <taxon>Actinacidiphila</taxon>
    </lineage>
</organism>
<evidence type="ECO:0000256" key="4">
    <source>
        <dbReference type="ARBA" id="ARBA00012595"/>
    </source>
</evidence>
<keyword evidence="7 12" id="KW-0812">Transmembrane</keyword>
<dbReference type="PROSITE" id="PS50850">
    <property type="entry name" value="MFS"/>
    <property type="match status" value="1"/>
</dbReference>
<dbReference type="SUPFAM" id="SSF49478">
    <property type="entry name" value="Cna protein B-type domain"/>
    <property type="match status" value="1"/>
</dbReference>
<feature type="transmembrane region" description="Helical" evidence="12">
    <location>
        <begin position="286"/>
        <end position="308"/>
    </location>
</feature>
<keyword evidence="15" id="KW-1185">Reference proteome</keyword>
<evidence type="ECO:0000256" key="9">
    <source>
        <dbReference type="ARBA" id="ARBA00023136"/>
    </source>
</evidence>
<evidence type="ECO:0000313" key="15">
    <source>
        <dbReference type="Proteomes" id="UP000181951"/>
    </source>
</evidence>
<dbReference type="SUPFAM" id="SSF103473">
    <property type="entry name" value="MFS general substrate transporter"/>
    <property type="match status" value="1"/>
</dbReference>
<accession>A0A1H8KWH6</accession>
<keyword evidence="5" id="KW-0813">Transport</keyword>
<dbReference type="Gene3D" id="2.60.40.1120">
    <property type="entry name" value="Carboxypeptidase-like, regulatory domain"/>
    <property type="match status" value="2"/>
</dbReference>
<comment type="catalytic activity">
    <reaction evidence="1">
        <text>Endohydrolysis of (1-&gt;4)-alpha-D-glucosidic linkages in polysaccharides containing three or more (1-&gt;4)-alpha-linked D-glucose units.</text>
        <dbReference type="EC" id="3.2.1.1"/>
    </reaction>
</comment>
<dbReference type="GO" id="GO:0005975">
    <property type="term" value="P:carbohydrate metabolic process"/>
    <property type="evidence" value="ECO:0007669"/>
    <property type="project" value="UniProtKB-ARBA"/>
</dbReference>
<feature type="transmembrane region" description="Helical" evidence="12">
    <location>
        <begin position="68"/>
        <end position="92"/>
    </location>
</feature>
<dbReference type="GO" id="GO:0030246">
    <property type="term" value="F:carbohydrate binding"/>
    <property type="evidence" value="ECO:0007669"/>
    <property type="project" value="InterPro"/>
</dbReference>
<feature type="region of interest" description="Disordered" evidence="11">
    <location>
        <begin position="1"/>
        <end position="46"/>
    </location>
</feature>
<dbReference type="SUPFAM" id="SSF49452">
    <property type="entry name" value="Starch-binding domain-like"/>
    <property type="match status" value="1"/>
</dbReference>
<dbReference type="SUPFAM" id="SSF49464">
    <property type="entry name" value="Carboxypeptidase regulatory domain-like"/>
    <property type="match status" value="1"/>
</dbReference>
<evidence type="ECO:0000256" key="5">
    <source>
        <dbReference type="ARBA" id="ARBA00022448"/>
    </source>
</evidence>
<sequence>MSGGTLIERTEAGPGEGPRPGGPGDPGAAAPGAADPGSLPAAPADAAGTAGAAGAPGAVVLPPRRVRLIFLGLMLALLLAALDQMIVATALPKIVGELHGLDKMSWVVTAYLLASTIGLPIYGKLGDLFGRKGVFQFAILTFVVGSALAAWSRTMDELIAFRAIQGIGGGGLMIGVQAIMADIVPPRQRGRYMGLIGAAFGLASVAGPLLGGFFTDHASWRWCFSINIPFGLVTLVVITLVLKLPKPTSRPRLDVLGALLLAVGSTCLVLLTTWGGSTYGWRSREILGLGAGALVCGVLFVVVERFAAEPVIPLRLFRDGVFNVTAVVGGVVGVALFGAASYLPTFLQMVDGASATGSGLLMLPMMLGVVVASIGSGQLISRTGRYKIFPLLGGALSSVGMYLLSRMDANTPQLRYSCSMAVLGLGIGMILPVLVLAVQNSVRPSDIGAATSANNYFRQIGGSVGAAVFGTLFADRLTKRLAVELPRGAHLPDPQSVTPQLVRTLPGPVRHGYIAAYAEAMPRIFLYLVPVLVLGFLFAFLLKEKPLVTQHGPAAPAAHEPSYDGLYDPAHTPANGTPLADAHGAPDAGFPGARRSHTGGVPVCGAVLHSDGTSVGRAALTLIDGSGHQVGRGATGEDGRYALSTPGHGSYVLIAAAGGHQPKAVSVTVGDHPVELDVVLGGAGRLAGAVHTADGTPVRDAVVTLTDVRGDVVASARSGREGLYVLSELVAGEYTLAASAPAFRPAALPVSVQASRETRQDVELAGGAVLRGTVRAPGGRLVEDARVTLLDAAGNVVDSVTTGADGHFRFVDLASGEYTVIAAGYPPVATVLQVAGGGRTERDIQLGHAD</sequence>
<feature type="transmembrane region" description="Helical" evidence="12">
    <location>
        <begin position="524"/>
        <end position="542"/>
    </location>
</feature>
<feature type="region of interest" description="Disordered" evidence="11">
    <location>
        <begin position="552"/>
        <end position="594"/>
    </location>
</feature>
<dbReference type="OrthoDB" id="7375466at2"/>
<dbReference type="EC" id="3.2.1.1" evidence="4"/>
<evidence type="ECO:0000256" key="2">
    <source>
        <dbReference type="ARBA" id="ARBA00004651"/>
    </source>
</evidence>
<evidence type="ECO:0000256" key="11">
    <source>
        <dbReference type="SAM" id="MobiDB-lite"/>
    </source>
</evidence>
<dbReference type="InterPro" id="IPR011701">
    <property type="entry name" value="MFS"/>
</dbReference>
<feature type="transmembrane region" description="Helical" evidence="12">
    <location>
        <begin position="355"/>
        <end position="374"/>
    </location>
</feature>
<dbReference type="InterPro" id="IPR013783">
    <property type="entry name" value="Ig-like_fold"/>
</dbReference>
<keyword evidence="8 12" id="KW-1133">Transmembrane helix</keyword>
<feature type="transmembrane region" description="Helical" evidence="12">
    <location>
        <begin position="253"/>
        <end position="274"/>
    </location>
</feature>
<feature type="transmembrane region" description="Helical" evidence="12">
    <location>
        <begin position="219"/>
        <end position="241"/>
    </location>
</feature>
<dbReference type="Gene3D" id="2.60.40.10">
    <property type="entry name" value="Immunoglobulins"/>
    <property type="match status" value="1"/>
</dbReference>
<dbReference type="PRINTS" id="PR01036">
    <property type="entry name" value="TCRTETB"/>
</dbReference>
<evidence type="ECO:0000313" key="14">
    <source>
        <dbReference type="EMBL" id="SEN97244.1"/>
    </source>
</evidence>
<dbReference type="PANTHER" id="PTHR23501">
    <property type="entry name" value="MAJOR FACILITATOR SUPERFAMILY"/>
    <property type="match status" value="1"/>
</dbReference>
<evidence type="ECO:0000256" key="10">
    <source>
        <dbReference type="ARBA" id="ARBA00030238"/>
    </source>
</evidence>
<evidence type="ECO:0000256" key="12">
    <source>
        <dbReference type="SAM" id="Phobius"/>
    </source>
</evidence>
<dbReference type="STRING" id="310780.SAMN05216267_101492"/>
<dbReference type="Proteomes" id="UP000181951">
    <property type="component" value="Unassembled WGS sequence"/>
</dbReference>
<dbReference type="AlphaFoldDB" id="A0A1H8KWH6"/>
<feature type="compositionally biased region" description="Gly residues" evidence="11">
    <location>
        <begin position="14"/>
        <end position="25"/>
    </location>
</feature>
<name>A0A1H8KWH6_9ACTN</name>
<dbReference type="InterPro" id="IPR036259">
    <property type="entry name" value="MFS_trans_sf"/>
</dbReference>
<feature type="transmembrane region" description="Helical" evidence="12">
    <location>
        <begin position="320"/>
        <end position="343"/>
    </location>
</feature>
<dbReference type="NCBIfam" id="TIGR00711">
    <property type="entry name" value="efflux_EmrB"/>
    <property type="match status" value="1"/>
</dbReference>
<evidence type="ECO:0000259" key="13">
    <source>
        <dbReference type="PROSITE" id="PS50850"/>
    </source>
</evidence>
<dbReference type="InterPro" id="IPR013784">
    <property type="entry name" value="Carb-bd-like_fold"/>
</dbReference>
<keyword evidence="9 12" id="KW-0472">Membrane</keyword>
<dbReference type="InterPro" id="IPR004638">
    <property type="entry name" value="EmrB-like"/>
</dbReference>
<dbReference type="GO" id="GO:0004556">
    <property type="term" value="F:alpha-amylase activity"/>
    <property type="evidence" value="ECO:0007669"/>
    <property type="project" value="UniProtKB-EC"/>
</dbReference>
<comment type="subcellular location">
    <subcellularLocation>
        <location evidence="2">Cell membrane</location>
        <topology evidence="2">Multi-pass membrane protein</topology>
    </subcellularLocation>
</comment>
<dbReference type="EMBL" id="FODD01000014">
    <property type="protein sequence ID" value="SEN97244.1"/>
    <property type="molecule type" value="Genomic_DNA"/>
</dbReference>